<organism evidence="7 8">
    <name type="scientific">Aeromicrobium yanjiei</name>
    <dbReference type="NCBI Taxonomy" id="2662028"/>
    <lineage>
        <taxon>Bacteria</taxon>
        <taxon>Bacillati</taxon>
        <taxon>Actinomycetota</taxon>
        <taxon>Actinomycetes</taxon>
        <taxon>Propionibacteriales</taxon>
        <taxon>Nocardioidaceae</taxon>
        <taxon>Aeromicrobium</taxon>
    </lineage>
</organism>
<dbReference type="InterPro" id="IPR050833">
    <property type="entry name" value="Poly_Biosynth_Transport"/>
</dbReference>
<evidence type="ECO:0000256" key="3">
    <source>
        <dbReference type="ARBA" id="ARBA00022692"/>
    </source>
</evidence>
<name>A0A5Q2MPF7_9ACTN</name>
<dbReference type="KEGG" id="aef:GEV26_14375"/>
<gene>
    <name evidence="7" type="ORF">GEV26_14375</name>
</gene>
<evidence type="ECO:0000256" key="2">
    <source>
        <dbReference type="ARBA" id="ARBA00022475"/>
    </source>
</evidence>
<feature type="transmembrane region" description="Helical" evidence="6">
    <location>
        <begin position="90"/>
        <end position="110"/>
    </location>
</feature>
<evidence type="ECO:0000256" key="6">
    <source>
        <dbReference type="SAM" id="Phobius"/>
    </source>
</evidence>
<accession>A0A5Q2MPF7</accession>
<keyword evidence="3 6" id="KW-0812">Transmembrane</keyword>
<evidence type="ECO:0000256" key="1">
    <source>
        <dbReference type="ARBA" id="ARBA00004651"/>
    </source>
</evidence>
<dbReference type="InterPro" id="IPR002797">
    <property type="entry name" value="Polysacc_synth"/>
</dbReference>
<protein>
    <submittedName>
        <fullName evidence="7">Oligosaccharide flippase family protein</fullName>
    </submittedName>
</protein>
<evidence type="ECO:0000313" key="7">
    <source>
        <dbReference type="EMBL" id="QGG42465.1"/>
    </source>
</evidence>
<dbReference type="Pfam" id="PF01943">
    <property type="entry name" value="Polysacc_synt"/>
    <property type="match status" value="1"/>
</dbReference>
<feature type="transmembrane region" description="Helical" evidence="6">
    <location>
        <begin position="435"/>
        <end position="458"/>
    </location>
</feature>
<feature type="transmembrane region" description="Helical" evidence="6">
    <location>
        <begin position="9"/>
        <end position="34"/>
    </location>
</feature>
<feature type="transmembrane region" description="Helical" evidence="6">
    <location>
        <begin position="405"/>
        <end position="423"/>
    </location>
</feature>
<evidence type="ECO:0000256" key="4">
    <source>
        <dbReference type="ARBA" id="ARBA00022989"/>
    </source>
</evidence>
<feature type="transmembrane region" description="Helical" evidence="6">
    <location>
        <begin position="464"/>
        <end position="483"/>
    </location>
</feature>
<keyword evidence="5 6" id="KW-0472">Membrane</keyword>
<reference evidence="7 8" key="1">
    <citation type="submission" date="2019-11" db="EMBL/GenBank/DDBJ databases">
        <authorList>
            <person name="Li J."/>
        </authorList>
    </citation>
    <scope>NUCLEOTIDE SEQUENCE [LARGE SCALE GENOMIC DNA]</scope>
    <source>
        <strain evidence="7 8">MF47</strain>
    </source>
</reference>
<evidence type="ECO:0000256" key="5">
    <source>
        <dbReference type="ARBA" id="ARBA00023136"/>
    </source>
</evidence>
<proteinExistence type="predicted"/>
<feature type="transmembrane region" description="Helical" evidence="6">
    <location>
        <begin position="349"/>
        <end position="370"/>
    </location>
</feature>
<dbReference type="RefSeq" id="WP_153654141.1">
    <property type="nucleotide sequence ID" value="NZ_CP045737.1"/>
</dbReference>
<keyword evidence="8" id="KW-1185">Reference proteome</keyword>
<feature type="transmembrane region" description="Helical" evidence="6">
    <location>
        <begin position="307"/>
        <end position="329"/>
    </location>
</feature>
<dbReference type="GO" id="GO:0005886">
    <property type="term" value="C:plasma membrane"/>
    <property type="evidence" value="ECO:0007669"/>
    <property type="project" value="UniProtKB-SubCell"/>
</dbReference>
<feature type="transmembrane region" description="Helical" evidence="6">
    <location>
        <begin position="122"/>
        <end position="144"/>
    </location>
</feature>
<feature type="transmembrane region" description="Helical" evidence="6">
    <location>
        <begin position="46"/>
        <end position="69"/>
    </location>
</feature>
<evidence type="ECO:0000313" key="8">
    <source>
        <dbReference type="Proteomes" id="UP000392064"/>
    </source>
</evidence>
<feature type="transmembrane region" description="Helical" evidence="6">
    <location>
        <begin position="382"/>
        <end position="399"/>
    </location>
</feature>
<feature type="transmembrane region" description="Helical" evidence="6">
    <location>
        <begin position="156"/>
        <end position="181"/>
    </location>
</feature>
<comment type="subcellular location">
    <subcellularLocation>
        <location evidence="1">Cell membrane</location>
        <topology evidence="1">Multi-pass membrane protein</topology>
    </subcellularLocation>
</comment>
<dbReference type="AlphaFoldDB" id="A0A5Q2MPF7"/>
<dbReference type="PANTHER" id="PTHR30250">
    <property type="entry name" value="PST FAMILY PREDICTED COLANIC ACID TRANSPORTER"/>
    <property type="match status" value="1"/>
</dbReference>
<dbReference type="Proteomes" id="UP000392064">
    <property type="component" value="Chromosome"/>
</dbReference>
<dbReference type="EMBL" id="CP045737">
    <property type="protein sequence ID" value="QGG42465.1"/>
    <property type="molecule type" value="Genomic_DNA"/>
</dbReference>
<sequence>MAEPGTRGIAWAGAVNLVGGAAGSVVGLLLAAVVGRELGTEGAGTYFLVVAVFMIVSNVAELGADTGLVRFVSAARATGRSADVPHLVRTALRPVVLGGVLVVAVAAATVRTYPGAFDGLSSRFVVGAAALAVLSSLIAVMLSVSRGLGDVLTYPLLQNIALPFLRLGAVFAVVSAGGGVAAVLTAWMAPVPVVLVLATLVAVMMLRRHAGTVRGRPARPAELRRASGEFWTFSATRGVTAAVEILLEWVDVLIVGVLTSAEEAGVYAVVTRCARAGEVIQQAARIAVGPQISAALARGAVHEAREIYGLVTSAMIWLAWPFFVVLAVFGDAVLSLFGPGFDAGWPALATLAVAMGLATAAGTVQTILLMGGRSTWQLADKSGALALNVALNLVLVPMWGIEGAAVAWAVTILVDTAVVVYQVQHLMDLRPQGRPLLVAAALSLALTGSLCLAARLVLGSSVPVMLGTVVVVAAVYLGISFPLRHRLGLVDLVAHRSR</sequence>
<dbReference type="PANTHER" id="PTHR30250:SF11">
    <property type="entry name" value="O-ANTIGEN TRANSPORTER-RELATED"/>
    <property type="match status" value="1"/>
</dbReference>
<keyword evidence="4 6" id="KW-1133">Transmembrane helix</keyword>
<keyword evidence="2" id="KW-1003">Cell membrane</keyword>
<feature type="transmembrane region" description="Helical" evidence="6">
    <location>
        <begin position="187"/>
        <end position="206"/>
    </location>
</feature>